<protein>
    <recommendedName>
        <fullName evidence="4">Lipoprotein</fullName>
    </recommendedName>
</protein>
<evidence type="ECO:0008006" key="4">
    <source>
        <dbReference type="Google" id="ProtNLM"/>
    </source>
</evidence>
<evidence type="ECO:0000256" key="1">
    <source>
        <dbReference type="SAM" id="SignalP"/>
    </source>
</evidence>
<reference evidence="2 3" key="1">
    <citation type="submission" date="2016-10" db="EMBL/GenBank/DDBJ databases">
        <authorList>
            <person name="de Groot N.N."/>
        </authorList>
    </citation>
    <scope>NUCLEOTIDE SEQUENCE [LARGE SCALE GENOMIC DNA]</scope>
    <source>
        <strain evidence="2 3">CGMCC 1.12333</strain>
    </source>
</reference>
<dbReference type="AlphaFoldDB" id="A0A1I7IE13"/>
<accession>A0A1I7IE13</accession>
<evidence type="ECO:0000313" key="2">
    <source>
        <dbReference type="EMBL" id="SFU71090.1"/>
    </source>
</evidence>
<proteinExistence type="predicted"/>
<sequence length="176" mass="20924">MYRFSILNYLIICLVLISCSTNSSCNHYNTTYATTTLNLKTKTLLDIYLNEHNELLQQKEAIEIAVHHYNMDHYVLLLDHSPLEQIGYHPNANKHWKVTYFHSFKVYINDSLQTISTAQKDSVTICYQKHRDSILPYGEFYPWELHFRNKDLDTIRFIEDHTVQKVRTLFLKHPSK</sequence>
<keyword evidence="1" id="KW-0732">Signal</keyword>
<keyword evidence="3" id="KW-1185">Reference proteome</keyword>
<dbReference type="EMBL" id="FPBK01000015">
    <property type="protein sequence ID" value="SFU71090.1"/>
    <property type="molecule type" value="Genomic_DNA"/>
</dbReference>
<gene>
    <name evidence="2" type="ORF">SAMN05216480_11545</name>
</gene>
<dbReference type="Proteomes" id="UP000199138">
    <property type="component" value="Unassembled WGS sequence"/>
</dbReference>
<name>A0A1I7IE13_9FLAO</name>
<dbReference type="PROSITE" id="PS51257">
    <property type="entry name" value="PROKAR_LIPOPROTEIN"/>
    <property type="match status" value="1"/>
</dbReference>
<feature type="chain" id="PRO_5011774339" description="Lipoprotein" evidence="1">
    <location>
        <begin position="26"/>
        <end position="176"/>
    </location>
</feature>
<feature type="signal peptide" evidence="1">
    <location>
        <begin position="1"/>
        <end position="25"/>
    </location>
</feature>
<evidence type="ECO:0000313" key="3">
    <source>
        <dbReference type="Proteomes" id="UP000199138"/>
    </source>
</evidence>
<organism evidence="2 3">
    <name type="scientific">Pustulibacterium marinum</name>
    <dbReference type="NCBI Taxonomy" id="1224947"/>
    <lineage>
        <taxon>Bacteria</taxon>
        <taxon>Pseudomonadati</taxon>
        <taxon>Bacteroidota</taxon>
        <taxon>Flavobacteriia</taxon>
        <taxon>Flavobacteriales</taxon>
        <taxon>Flavobacteriaceae</taxon>
        <taxon>Pustulibacterium</taxon>
    </lineage>
</organism>